<dbReference type="InterPro" id="IPR000866">
    <property type="entry name" value="AhpC/TSA"/>
</dbReference>
<dbReference type="AlphaFoldDB" id="A0A437KG21"/>
<dbReference type="InterPro" id="IPR050553">
    <property type="entry name" value="Thioredoxin_ResA/DsbE_sf"/>
</dbReference>
<proteinExistence type="predicted"/>
<dbReference type="GeneID" id="87615390"/>
<evidence type="ECO:0000259" key="2">
    <source>
        <dbReference type="PROSITE" id="PS51352"/>
    </source>
</evidence>
<reference evidence="3 4" key="1">
    <citation type="submission" date="2019-01" db="EMBL/GenBank/DDBJ databases">
        <title>Bacillus sp. M5HDSG1-1, whole genome shotgun sequence.</title>
        <authorList>
            <person name="Tuo L."/>
        </authorList>
    </citation>
    <scope>NUCLEOTIDE SEQUENCE [LARGE SCALE GENOMIC DNA]</scope>
    <source>
        <strain evidence="3 4">M5HDSG1-1</strain>
    </source>
</reference>
<dbReference type="GO" id="GO:0016491">
    <property type="term" value="F:oxidoreductase activity"/>
    <property type="evidence" value="ECO:0007669"/>
    <property type="project" value="InterPro"/>
</dbReference>
<dbReference type="PROSITE" id="PS51352">
    <property type="entry name" value="THIOREDOXIN_2"/>
    <property type="match status" value="1"/>
</dbReference>
<gene>
    <name evidence="3" type="ORF">EM808_01810</name>
</gene>
<feature type="domain" description="Thioredoxin" evidence="2">
    <location>
        <begin position="1"/>
        <end position="145"/>
    </location>
</feature>
<sequence length="154" mass="17611">MKLREQMPELTGATAWLNGEVAKTDLLGEKPTLIHFWSISCYLCKESMPQINIFRDEYSEKLNFMAVHMPRSEADLNDDKIKATAEELGITQPIFVDGEHKLTEAFENEYVPAYYVFDKTGQLRHYQAGGSGIKLLEKRVNRVLDDQANPAEKE</sequence>
<dbReference type="InterPro" id="IPR013766">
    <property type="entry name" value="Thioredoxin_domain"/>
</dbReference>
<dbReference type="InterPro" id="IPR036249">
    <property type="entry name" value="Thioredoxin-like_sf"/>
</dbReference>
<name>A0A437KG21_9BACI</name>
<keyword evidence="4" id="KW-1185">Reference proteome</keyword>
<accession>A0A437KG21</accession>
<dbReference type="Gene3D" id="3.40.30.10">
    <property type="entry name" value="Glutaredoxin"/>
    <property type="match status" value="1"/>
</dbReference>
<dbReference type="GO" id="GO:0016209">
    <property type="term" value="F:antioxidant activity"/>
    <property type="evidence" value="ECO:0007669"/>
    <property type="project" value="InterPro"/>
</dbReference>
<evidence type="ECO:0000313" key="4">
    <source>
        <dbReference type="Proteomes" id="UP000288024"/>
    </source>
</evidence>
<keyword evidence="1" id="KW-1015">Disulfide bond</keyword>
<evidence type="ECO:0000256" key="1">
    <source>
        <dbReference type="ARBA" id="ARBA00023157"/>
    </source>
</evidence>
<dbReference type="CDD" id="cd02966">
    <property type="entry name" value="TlpA_like_family"/>
    <property type="match status" value="1"/>
</dbReference>
<dbReference type="RefSeq" id="WP_127734960.1">
    <property type="nucleotide sequence ID" value="NZ_CAJCKN010000033.1"/>
</dbReference>
<organism evidence="3 4">
    <name type="scientific">Niallia taxi</name>
    <dbReference type="NCBI Taxonomy" id="2499688"/>
    <lineage>
        <taxon>Bacteria</taxon>
        <taxon>Bacillati</taxon>
        <taxon>Bacillota</taxon>
        <taxon>Bacilli</taxon>
        <taxon>Bacillales</taxon>
        <taxon>Bacillaceae</taxon>
        <taxon>Niallia</taxon>
    </lineage>
</organism>
<dbReference type="SUPFAM" id="SSF52833">
    <property type="entry name" value="Thioredoxin-like"/>
    <property type="match status" value="1"/>
</dbReference>
<dbReference type="EMBL" id="RZTZ01000001">
    <property type="protein sequence ID" value="RVT67241.1"/>
    <property type="molecule type" value="Genomic_DNA"/>
</dbReference>
<dbReference type="Proteomes" id="UP000288024">
    <property type="component" value="Unassembled WGS sequence"/>
</dbReference>
<comment type="caution">
    <text evidence="3">The sequence shown here is derived from an EMBL/GenBank/DDBJ whole genome shotgun (WGS) entry which is preliminary data.</text>
</comment>
<dbReference type="Pfam" id="PF00578">
    <property type="entry name" value="AhpC-TSA"/>
    <property type="match status" value="1"/>
</dbReference>
<protein>
    <submittedName>
        <fullName evidence="3">TlpA family protein disulfide reductase</fullName>
    </submittedName>
</protein>
<dbReference type="PANTHER" id="PTHR42852:SF12">
    <property type="entry name" value="THIOL-DISULFIDE OXIDOREDUCTASE YKUV"/>
    <property type="match status" value="1"/>
</dbReference>
<evidence type="ECO:0000313" key="3">
    <source>
        <dbReference type="EMBL" id="RVT67241.1"/>
    </source>
</evidence>
<dbReference type="PANTHER" id="PTHR42852">
    <property type="entry name" value="THIOL:DISULFIDE INTERCHANGE PROTEIN DSBE"/>
    <property type="match status" value="1"/>
</dbReference>